<feature type="compositionally biased region" description="Polar residues" evidence="2">
    <location>
        <begin position="280"/>
        <end position="301"/>
    </location>
</feature>
<keyword evidence="1" id="KW-0479">Metal-binding</keyword>
<dbReference type="AlphaFoldDB" id="A0A6L2P9G9"/>
<dbReference type="Gene3D" id="4.10.60.10">
    <property type="entry name" value="Zinc finger, CCHC-type"/>
    <property type="match status" value="1"/>
</dbReference>
<evidence type="ECO:0000313" key="4">
    <source>
        <dbReference type="EMBL" id="GEU93822.1"/>
    </source>
</evidence>
<accession>A0A6L2P9G9</accession>
<evidence type="ECO:0000259" key="3">
    <source>
        <dbReference type="PROSITE" id="PS50158"/>
    </source>
</evidence>
<dbReference type="SUPFAM" id="SSF57756">
    <property type="entry name" value="Retrovirus zinc finger-like domains"/>
    <property type="match status" value="1"/>
</dbReference>
<gene>
    <name evidence="4" type="ORF">Tci_065800</name>
</gene>
<proteinExistence type="predicted"/>
<comment type="caution">
    <text evidence="4">The sequence shown here is derived from an EMBL/GenBank/DDBJ whole genome shotgun (WGS) entry which is preliminary data.</text>
</comment>
<feature type="region of interest" description="Disordered" evidence="2">
    <location>
        <begin position="250"/>
        <end position="301"/>
    </location>
</feature>
<evidence type="ECO:0000256" key="1">
    <source>
        <dbReference type="PROSITE-ProRule" id="PRU00047"/>
    </source>
</evidence>
<keyword evidence="1" id="KW-0862">Zinc</keyword>
<dbReference type="PROSITE" id="PS50158">
    <property type="entry name" value="ZF_CCHC"/>
    <property type="match status" value="1"/>
</dbReference>
<dbReference type="GO" id="GO:0003676">
    <property type="term" value="F:nucleic acid binding"/>
    <property type="evidence" value="ECO:0007669"/>
    <property type="project" value="InterPro"/>
</dbReference>
<feature type="domain" description="CCHC-type" evidence="3">
    <location>
        <begin position="40"/>
        <end position="55"/>
    </location>
</feature>
<dbReference type="SMART" id="SM00343">
    <property type="entry name" value="ZnF_C2HC"/>
    <property type="match status" value="1"/>
</dbReference>
<feature type="region of interest" description="Disordered" evidence="2">
    <location>
        <begin position="1"/>
        <end position="28"/>
    </location>
</feature>
<dbReference type="EMBL" id="BKCJ010010937">
    <property type="protein sequence ID" value="GEU93822.1"/>
    <property type="molecule type" value="Genomic_DNA"/>
</dbReference>
<dbReference type="Pfam" id="PF00098">
    <property type="entry name" value="zf-CCHC"/>
    <property type="match status" value="1"/>
</dbReference>
<feature type="compositionally biased region" description="Polar residues" evidence="2">
    <location>
        <begin position="18"/>
        <end position="28"/>
    </location>
</feature>
<dbReference type="GO" id="GO:0008270">
    <property type="term" value="F:zinc ion binding"/>
    <property type="evidence" value="ECO:0007669"/>
    <property type="project" value="UniProtKB-KW"/>
</dbReference>
<protein>
    <recommendedName>
        <fullName evidence="3">CCHC-type domain-containing protein</fullName>
    </recommendedName>
</protein>
<name>A0A6L2P9G9_TANCI</name>
<organism evidence="4">
    <name type="scientific">Tanacetum cinerariifolium</name>
    <name type="common">Dalmatian daisy</name>
    <name type="synonym">Chrysanthemum cinerariifolium</name>
    <dbReference type="NCBI Taxonomy" id="118510"/>
    <lineage>
        <taxon>Eukaryota</taxon>
        <taxon>Viridiplantae</taxon>
        <taxon>Streptophyta</taxon>
        <taxon>Embryophyta</taxon>
        <taxon>Tracheophyta</taxon>
        <taxon>Spermatophyta</taxon>
        <taxon>Magnoliopsida</taxon>
        <taxon>eudicotyledons</taxon>
        <taxon>Gunneridae</taxon>
        <taxon>Pentapetalae</taxon>
        <taxon>asterids</taxon>
        <taxon>campanulids</taxon>
        <taxon>Asterales</taxon>
        <taxon>Asteraceae</taxon>
        <taxon>Asteroideae</taxon>
        <taxon>Anthemideae</taxon>
        <taxon>Anthemidinae</taxon>
        <taxon>Tanacetum</taxon>
    </lineage>
</organism>
<keyword evidence="1" id="KW-0863">Zinc-finger</keyword>
<reference evidence="4" key="1">
    <citation type="journal article" date="2019" name="Sci. Rep.">
        <title>Draft genome of Tanacetum cinerariifolium, the natural source of mosquito coil.</title>
        <authorList>
            <person name="Yamashiro T."/>
            <person name="Shiraishi A."/>
            <person name="Satake H."/>
            <person name="Nakayama K."/>
        </authorList>
    </citation>
    <scope>NUCLEOTIDE SEQUENCE</scope>
</reference>
<feature type="compositionally biased region" description="Low complexity" evidence="2">
    <location>
        <begin position="267"/>
        <end position="276"/>
    </location>
</feature>
<evidence type="ECO:0000256" key="2">
    <source>
        <dbReference type="SAM" id="MobiDB-lite"/>
    </source>
</evidence>
<dbReference type="InterPro" id="IPR001878">
    <property type="entry name" value="Znf_CCHC"/>
</dbReference>
<sequence length="301" mass="32731">MHDGQIVTEMVQRGAPGNTGTKGIQTTGSGVNNSGKKVICYNCRREGHVARQCKEPKHARDSQWYHDKAFLMQAKEKGAVLDAKAEAFLADVECTALYDQPLVLTTTNLFEANHEDAYDSDVDKGPHAFTAFMANISSTGGTNGSSSSHINEQEEHLNSEVDSVLDHNMITYDEYQNDFGVETVPTVKIAAQKAEIAILNAKTVGNKTSRTTKLVNPKVIALGMDAISPKYIAPQRRTNRETPIPLPKKKQVTFQETPKPSPRFTKKPVTPLLKKPNVNVPLSTGIKSATGASKPASKSNA</sequence>
<dbReference type="InterPro" id="IPR036875">
    <property type="entry name" value="Znf_CCHC_sf"/>
</dbReference>